<evidence type="ECO:0000313" key="3">
    <source>
        <dbReference type="Proteomes" id="UP000235388"/>
    </source>
</evidence>
<reference evidence="2 3" key="1">
    <citation type="submission" date="2017-11" db="EMBL/GenBank/DDBJ databases">
        <title>De novo assembly and phasing of dikaryotic genomes from two isolates of Puccinia coronata f. sp. avenae, the causal agent of oat crown rust.</title>
        <authorList>
            <person name="Miller M.E."/>
            <person name="Zhang Y."/>
            <person name="Omidvar V."/>
            <person name="Sperschneider J."/>
            <person name="Schwessinger B."/>
            <person name="Raley C."/>
            <person name="Palmer J.M."/>
            <person name="Garnica D."/>
            <person name="Upadhyaya N."/>
            <person name="Rathjen J."/>
            <person name="Taylor J.M."/>
            <person name="Park R.F."/>
            <person name="Dodds P.N."/>
            <person name="Hirsch C.D."/>
            <person name="Kianian S.F."/>
            <person name="Figueroa M."/>
        </authorList>
    </citation>
    <scope>NUCLEOTIDE SEQUENCE [LARGE SCALE GENOMIC DNA]</scope>
    <source>
        <strain evidence="2">12NC29</strain>
    </source>
</reference>
<evidence type="ECO:0000313" key="2">
    <source>
        <dbReference type="EMBL" id="PLW21788.1"/>
    </source>
</evidence>
<keyword evidence="3" id="KW-1185">Reference proteome</keyword>
<dbReference type="EMBL" id="PGCJ01000780">
    <property type="protein sequence ID" value="PLW21788.1"/>
    <property type="molecule type" value="Genomic_DNA"/>
</dbReference>
<dbReference type="AlphaFoldDB" id="A0A2N5T8L3"/>
<feature type="region of interest" description="Disordered" evidence="1">
    <location>
        <begin position="30"/>
        <end position="53"/>
    </location>
</feature>
<proteinExistence type="predicted"/>
<comment type="caution">
    <text evidence="2">The sequence shown here is derived from an EMBL/GenBank/DDBJ whole genome shotgun (WGS) entry which is preliminary data.</text>
</comment>
<gene>
    <name evidence="2" type="ORF">PCANC_02907</name>
</gene>
<sequence>MVTLGCLLSTPKAGLQRFSNEDTGKIVRSSLGGHQASSTPGNGWPGGSRTTRVNTRPALGAVIKGVHQIHLHHRDAEGSVIAGARLLARQQ</sequence>
<protein>
    <submittedName>
        <fullName evidence="2">Uncharacterized protein</fullName>
    </submittedName>
</protein>
<dbReference type="Proteomes" id="UP000235388">
    <property type="component" value="Unassembled WGS sequence"/>
</dbReference>
<organism evidence="2 3">
    <name type="scientific">Puccinia coronata f. sp. avenae</name>
    <dbReference type="NCBI Taxonomy" id="200324"/>
    <lineage>
        <taxon>Eukaryota</taxon>
        <taxon>Fungi</taxon>
        <taxon>Dikarya</taxon>
        <taxon>Basidiomycota</taxon>
        <taxon>Pucciniomycotina</taxon>
        <taxon>Pucciniomycetes</taxon>
        <taxon>Pucciniales</taxon>
        <taxon>Pucciniaceae</taxon>
        <taxon>Puccinia</taxon>
    </lineage>
</organism>
<evidence type="ECO:0000256" key="1">
    <source>
        <dbReference type="SAM" id="MobiDB-lite"/>
    </source>
</evidence>
<name>A0A2N5T8L3_9BASI</name>
<accession>A0A2N5T8L3</accession>